<evidence type="ECO:0000313" key="2">
    <source>
        <dbReference type="Proteomes" id="UP000183832"/>
    </source>
</evidence>
<dbReference type="AlphaFoldDB" id="A0A1J1IYQ2"/>
<name>A0A1J1IYQ2_9DIPT</name>
<reference evidence="1 2" key="1">
    <citation type="submission" date="2015-04" db="EMBL/GenBank/DDBJ databases">
        <authorList>
            <person name="Syromyatnikov M.Y."/>
            <person name="Popov V.N."/>
        </authorList>
    </citation>
    <scope>NUCLEOTIDE SEQUENCE [LARGE SCALE GENOMIC DNA]</scope>
</reference>
<keyword evidence="2" id="KW-1185">Reference proteome</keyword>
<proteinExistence type="predicted"/>
<dbReference type="Proteomes" id="UP000183832">
    <property type="component" value="Unassembled WGS sequence"/>
</dbReference>
<protein>
    <submittedName>
        <fullName evidence="1">CLUMA_CG017384, isoform A</fullName>
    </submittedName>
</protein>
<sequence>MKTFVLMFHSSFDNTTNNSSQKMFVRESLFKQKPDIKSHPFHILLIFINLVIDHFIDIKYLH</sequence>
<evidence type="ECO:0000313" key="1">
    <source>
        <dbReference type="EMBL" id="CRL04286.1"/>
    </source>
</evidence>
<organism evidence="1 2">
    <name type="scientific">Clunio marinus</name>
    <dbReference type="NCBI Taxonomy" id="568069"/>
    <lineage>
        <taxon>Eukaryota</taxon>
        <taxon>Metazoa</taxon>
        <taxon>Ecdysozoa</taxon>
        <taxon>Arthropoda</taxon>
        <taxon>Hexapoda</taxon>
        <taxon>Insecta</taxon>
        <taxon>Pterygota</taxon>
        <taxon>Neoptera</taxon>
        <taxon>Endopterygota</taxon>
        <taxon>Diptera</taxon>
        <taxon>Nematocera</taxon>
        <taxon>Chironomoidea</taxon>
        <taxon>Chironomidae</taxon>
        <taxon>Clunio</taxon>
    </lineage>
</organism>
<dbReference type="EMBL" id="CVRI01000063">
    <property type="protein sequence ID" value="CRL04286.1"/>
    <property type="molecule type" value="Genomic_DNA"/>
</dbReference>
<gene>
    <name evidence="1" type="ORF">CLUMA_CG017384</name>
</gene>
<accession>A0A1J1IYQ2</accession>